<dbReference type="InterPro" id="IPR027417">
    <property type="entry name" value="P-loop_NTPase"/>
</dbReference>
<dbReference type="InterPro" id="IPR016032">
    <property type="entry name" value="Sig_transdc_resp-reg_C-effctor"/>
</dbReference>
<evidence type="ECO:0000256" key="3">
    <source>
        <dbReference type="ARBA" id="ARBA00023163"/>
    </source>
</evidence>
<dbReference type="Gene3D" id="3.40.50.300">
    <property type="entry name" value="P-loop containing nucleotide triphosphate hydrolases"/>
    <property type="match status" value="1"/>
</dbReference>
<dbReference type="SMART" id="SM00382">
    <property type="entry name" value="AAA"/>
    <property type="match status" value="1"/>
</dbReference>
<dbReference type="PANTHER" id="PTHR44688:SF16">
    <property type="entry name" value="DNA-BINDING TRANSCRIPTIONAL ACTIVATOR DEVR_DOSR"/>
    <property type="match status" value="1"/>
</dbReference>
<gene>
    <name evidence="5" type="primary">malT_6</name>
    <name evidence="5" type="ORF">DSM112329_04616</name>
</gene>
<keyword evidence="1" id="KW-0805">Transcription regulation</keyword>
<dbReference type="InterPro" id="IPR041664">
    <property type="entry name" value="AAA_16"/>
</dbReference>
<evidence type="ECO:0000256" key="2">
    <source>
        <dbReference type="ARBA" id="ARBA00023125"/>
    </source>
</evidence>
<dbReference type="SUPFAM" id="SSF52540">
    <property type="entry name" value="P-loop containing nucleoside triphosphate hydrolases"/>
    <property type="match status" value="1"/>
</dbReference>
<name>A0AAU7B1J8_9ACTN</name>
<keyword evidence="3" id="KW-0804">Transcription</keyword>
<dbReference type="Gene3D" id="1.10.10.10">
    <property type="entry name" value="Winged helix-like DNA-binding domain superfamily/Winged helix DNA-binding domain"/>
    <property type="match status" value="1"/>
</dbReference>
<dbReference type="InterPro" id="IPR003593">
    <property type="entry name" value="AAA+_ATPase"/>
</dbReference>
<evidence type="ECO:0000313" key="5">
    <source>
        <dbReference type="EMBL" id="XAY07726.1"/>
    </source>
</evidence>
<dbReference type="KEGG" id="parq:DSM112329_04616"/>
<dbReference type="GO" id="GO:0003677">
    <property type="term" value="F:DNA binding"/>
    <property type="evidence" value="ECO:0007669"/>
    <property type="project" value="UniProtKB-KW"/>
</dbReference>
<dbReference type="Pfam" id="PF00196">
    <property type="entry name" value="GerE"/>
    <property type="match status" value="1"/>
</dbReference>
<dbReference type="SMART" id="SM00421">
    <property type="entry name" value="HTH_LUXR"/>
    <property type="match status" value="1"/>
</dbReference>
<reference evidence="5" key="1">
    <citation type="submission" date="2022-12" db="EMBL/GenBank/DDBJ databases">
        <title>Paraconexibacter alkalitolerans sp. nov. and Baekduia alba sp. nov., isolated from soil and emended description of the genera Paraconexibacter (Chun et al., 2020) and Baekduia (An et al., 2020).</title>
        <authorList>
            <person name="Vieira S."/>
            <person name="Huber K.J."/>
            <person name="Geppert A."/>
            <person name="Wolf J."/>
            <person name="Neumann-Schaal M."/>
            <person name="Muesken M."/>
            <person name="Overmann J."/>
        </authorList>
    </citation>
    <scope>NUCLEOTIDE SEQUENCE</scope>
    <source>
        <strain evidence="5">AEG42_29</strain>
    </source>
</reference>
<dbReference type="InterPro" id="IPR036388">
    <property type="entry name" value="WH-like_DNA-bd_sf"/>
</dbReference>
<proteinExistence type="predicted"/>
<protein>
    <submittedName>
        <fullName evidence="5">HTH-type transcriptional regulator MalT</fullName>
    </submittedName>
</protein>
<dbReference type="CDD" id="cd06170">
    <property type="entry name" value="LuxR_C_like"/>
    <property type="match status" value="1"/>
</dbReference>
<accession>A0AAU7B1J8</accession>
<organism evidence="5">
    <name type="scientific">Paraconexibacter sp. AEG42_29</name>
    <dbReference type="NCBI Taxonomy" id="2997339"/>
    <lineage>
        <taxon>Bacteria</taxon>
        <taxon>Bacillati</taxon>
        <taxon>Actinomycetota</taxon>
        <taxon>Thermoleophilia</taxon>
        <taxon>Solirubrobacterales</taxon>
        <taxon>Paraconexibacteraceae</taxon>
        <taxon>Paraconexibacter</taxon>
    </lineage>
</organism>
<dbReference type="PANTHER" id="PTHR44688">
    <property type="entry name" value="DNA-BINDING TRANSCRIPTIONAL ACTIVATOR DEVR_DOSR"/>
    <property type="match status" value="1"/>
</dbReference>
<dbReference type="PROSITE" id="PS50043">
    <property type="entry name" value="HTH_LUXR_2"/>
    <property type="match status" value="1"/>
</dbReference>
<keyword evidence="2" id="KW-0238">DNA-binding</keyword>
<evidence type="ECO:0000259" key="4">
    <source>
        <dbReference type="PROSITE" id="PS50043"/>
    </source>
</evidence>
<dbReference type="InterPro" id="IPR059106">
    <property type="entry name" value="WHD_MalT"/>
</dbReference>
<feature type="domain" description="HTH luxR-type" evidence="4">
    <location>
        <begin position="691"/>
        <end position="756"/>
    </location>
</feature>
<dbReference type="SUPFAM" id="SSF46894">
    <property type="entry name" value="C-terminal effector domain of the bipartite response regulators"/>
    <property type="match status" value="1"/>
</dbReference>
<dbReference type="InterPro" id="IPR000792">
    <property type="entry name" value="Tscrpt_reg_LuxR_C"/>
</dbReference>
<dbReference type="PRINTS" id="PR00038">
    <property type="entry name" value="HTHLUXR"/>
</dbReference>
<dbReference type="EMBL" id="CP114014">
    <property type="protein sequence ID" value="XAY07726.1"/>
    <property type="molecule type" value="Genomic_DNA"/>
</dbReference>
<dbReference type="Pfam" id="PF13191">
    <property type="entry name" value="AAA_16"/>
    <property type="match status" value="1"/>
</dbReference>
<evidence type="ECO:0000256" key="1">
    <source>
        <dbReference type="ARBA" id="ARBA00023015"/>
    </source>
</evidence>
<dbReference type="GO" id="GO:0006355">
    <property type="term" value="P:regulation of DNA-templated transcription"/>
    <property type="evidence" value="ECO:0007669"/>
    <property type="project" value="InterPro"/>
</dbReference>
<sequence>MFPQTKFHRPPVRDEHIERSALLDAVDRSGARVILVTAPPGFGKSTLLAQCALRTSQPVAWVSLDAEDRGPRLWAAVLTALRELLGADVDPALDAVDAPDADLRSGVLIALLDALAKAPEPITLILDDLHLVADDGATRDSLDWVLGRLPAAHRVLLASRRDPGLAAFGRLRIQGDLLDVKTSELRFGPGEATAFLRDRLGLALDDAEVTGLEGRTEGWPAALYLAAMRLRLGDPITEVMAQLTASDEDLFGDLTDEVLRSSPGHERRFVLETAVLERFNVDLCVRVLGDEDATRAAFRDLTRSSLLLIPLDRSRTWYRCHHLLRDVLRHRLTAEDPVRVRELHLRAGRWFEAEGGETELHDALQHYLAAEAWDPAAELLARHSTQFVQSGALGGRAREWIARFPADVVRGDARLCFVSALLAALDGSRTRRDAWLADGERAGWAGPMPDGTASFGLARECLTAMLCFDDPGSAVAAADAALAVLPAAAPMRSAVQALTAWHLLLLGRVDDAERMAHAAQDADPRVPSAALPLVAYLPSAVLALVACDRGALDAARDHAARAAAARDAGPLRTAPHALPVTCAAARVLTLDGRGAEAVASCRAGLALAREWRDSSQMVPAVLLELARGAVAAGDREAADAAARACRGRLADAVAPGHLLAGLDAVLQSADGARRPAAPAGPSAGGGAARIALVGADELSAREVEVLQAMSGGGSLREIADALYISRNTIKTHTRALYAKLGVGSREEAVDRGRALGLLPGGGR</sequence>
<dbReference type="Pfam" id="PF25873">
    <property type="entry name" value="WHD_MalT"/>
    <property type="match status" value="1"/>
</dbReference>
<dbReference type="AlphaFoldDB" id="A0AAU7B1J8"/>